<organism evidence="1">
    <name type="scientific">Anguilla anguilla</name>
    <name type="common">European freshwater eel</name>
    <name type="synonym">Muraena anguilla</name>
    <dbReference type="NCBI Taxonomy" id="7936"/>
    <lineage>
        <taxon>Eukaryota</taxon>
        <taxon>Metazoa</taxon>
        <taxon>Chordata</taxon>
        <taxon>Craniata</taxon>
        <taxon>Vertebrata</taxon>
        <taxon>Euteleostomi</taxon>
        <taxon>Actinopterygii</taxon>
        <taxon>Neopterygii</taxon>
        <taxon>Teleostei</taxon>
        <taxon>Anguilliformes</taxon>
        <taxon>Anguillidae</taxon>
        <taxon>Anguilla</taxon>
    </lineage>
</organism>
<sequence length="9" mass="1056">MNFKSLVMS</sequence>
<protein>
    <submittedName>
        <fullName evidence="1">Uncharacterized protein</fullName>
    </submittedName>
</protein>
<proteinExistence type="predicted"/>
<reference evidence="1" key="1">
    <citation type="submission" date="2014-11" db="EMBL/GenBank/DDBJ databases">
        <authorList>
            <person name="Amaro Gonzalez C."/>
        </authorList>
    </citation>
    <scope>NUCLEOTIDE SEQUENCE</scope>
</reference>
<dbReference type="EMBL" id="GBXM01033380">
    <property type="protein sequence ID" value="JAH75197.1"/>
    <property type="molecule type" value="Transcribed_RNA"/>
</dbReference>
<accession>A0A0E9VAX0</accession>
<evidence type="ECO:0000313" key="1">
    <source>
        <dbReference type="EMBL" id="JAH75197.1"/>
    </source>
</evidence>
<reference evidence="1" key="2">
    <citation type="journal article" date="2015" name="Fish Shellfish Immunol.">
        <title>Early steps in the European eel (Anguilla anguilla)-Vibrio vulnificus interaction in the gills: Role of the RtxA13 toxin.</title>
        <authorList>
            <person name="Callol A."/>
            <person name="Pajuelo D."/>
            <person name="Ebbesson L."/>
            <person name="Teles M."/>
            <person name="MacKenzie S."/>
            <person name="Amaro C."/>
        </authorList>
    </citation>
    <scope>NUCLEOTIDE SEQUENCE</scope>
</reference>
<name>A0A0E9VAX0_ANGAN</name>